<evidence type="ECO:0000313" key="3">
    <source>
        <dbReference type="Proteomes" id="UP000290289"/>
    </source>
</evidence>
<evidence type="ECO:0000256" key="1">
    <source>
        <dbReference type="SAM" id="MobiDB-lite"/>
    </source>
</evidence>
<reference evidence="2 3" key="1">
    <citation type="submission" date="2018-10" db="EMBL/GenBank/DDBJ databases">
        <title>A high-quality apple genome assembly.</title>
        <authorList>
            <person name="Hu J."/>
        </authorList>
    </citation>
    <scope>NUCLEOTIDE SEQUENCE [LARGE SCALE GENOMIC DNA]</scope>
    <source>
        <strain evidence="3">cv. HFTH1</strain>
        <tissue evidence="2">Young leaf</tissue>
    </source>
</reference>
<feature type="region of interest" description="Disordered" evidence="1">
    <location>
        <begin position="11"/>
        <end position="33"/>
    </location>
</feature>
<organism evidence="2 3">
    <name type="scientific">Malus domestica</name>
    <name type="common">Apple</name>
    <name type="synonym">Pyrus malus</name>
    <dbReference type="NCBI Taxonomy" id="3750"/>
    <lineage>
        <taxon>Eukaryota</taxon>
        <taxon>Viridiplantae</taxon>
        <taxon>Streptophyta</taxon>
        <taxon>Embryophyta</taxon>
        <taxon>Tracheophyta</taxon>
        <taxon>Spermatophyta</taxon>
        <taxon>Magnoliopsida</taxon>
        <taxon>eudicotyledons</taxon>
        <taxon>Gunneridae</taxon>
        <taxon>Pentapetalae</taxon>
        <taxon>rosids</taxon>
        <taxon>fabids</taxon>
        <taxon>Rosales</taxon>
        <taxon>Rosaceae</taxon>
        <taxon>Amygdaloideae</taxon>
        <taxon>Maleae</taxon>
        <taxon>Malus</taxon>
    </lineage>
</organism>
<comment type="caution">
    <text evidence="2">The sequence shown here is derived from an EMBL/GenBank/DDBJ whole genome shotgun (WGS) entry which is preliminary data.</text>
</comment>
<gene>
    <name evidence="2" type="ORF">DVH24_036231</name>
</gene>
<sequence length="99" mass="11227">FAKALLETALERAGDEDSGDEEENGKGGGPNALSVKVFMQPHYLQNFVQSTFNALPSDQVYLDSSLHIHLLTTFTLSLDWMDFYSFHDQRMKLVVSDNW</sequence>
<evidence type="ECO:0000313" key="2">
    <source>
        <dbReference type="EMBL" id="RXH81890.1"/>
    </source>
</evidence>
<dbReference type="EMBL" id="RDQH01000338">
    <property type="protein sequence ID" value="RXH81890.1"/>
    <property type="molecule type" value="Genomic_DNA"/>
</dbReference>
<proteinExistence type="predicted"/>
<feature type="non-terminal residue" evidence="2">
    <location>
        <position position="1"/>
    </location>
</feature>
<accession>A0A498IF77</accession>
<keyword evidence="3" id="KW-1185">Reference proteome</keyword>
<protein>
    <submittedName>
        <fullName evidence="2">Uncharacterized protein</fullName>
    </submittedName>
</protein>
<dbReference type="Proteomes" id="UP000290289">
    <property type="component" value="Chromosome 12"/>
</dbReference>
<dbReference type="AlphaFoldDB" id="A0A498IF77"/>
<name>A0A498IF77_MALDO</name>